<evidence type="ECO:0000256" key="2">
    <source>
        <dbReference type="ARBA" id="ARBA00022679"/>
    </source>
</evidence>
<protein>
    <recommendedName>
        <fullName evidence="7">sphingosine kinase</fullName>
        <ecNumber evidence="7">2.7.1.91</ecNumber>
    </recommendedName>
</protein>
<keyword evidence="2" id="KW-0808">Transferase</keyword>
<sequence length="639" mass="72514">MTVYNDNNGSIELIENFYVNNNKSKKKHNLKIQVKLTDTGIYLRHETSEGSHFTEQLIRIEDIIGSNCDNRIRKRLRGGLGSCKRIRDDDEAQHHSENNSDNDSKDFSAYLYIFAYIRKEKPLKRERVVRILRFRSFLSFEENLKCAERWHNAIKVNKQLSDDKKPLLILLNPKSGSGKGRQLFQNEVAPILKEAEIQYEFIVTTHANYARDFIKQHKDILQHYSGIVVASGDGLFFEVLNGIMERLDWRTLTHHLPLGIIPCGSGNGLARTIAYLYNEPFEPKPILNATLTCVSGKNAPLDIVRVELANRDKYLEMYSFLSIGWGLIADIDIESEKLRSIGAQRFTLWSIHRLLHLRACKGKVSYLLWREDESIVKNEMGNISTDQTINETEAKPHSILKQYHDFQDDQNDSDDIILENNEFVDIISHSSKKCNGDSWQSAESRRTAYYSLAGQSTRSQRSITASVLGKIEAANAELETQTLQSSLPSLNSSLPESWNTIEGEFIMVHAAYTTHLAADCLFAPDSQLNDGIIYLVIIRTGISRVQLLNFLLNMSSGTHLIEAPTSHIQVLRVTAFRIEPQDSDGIITVDGERMEYGSIQAEIFPGLIKVMIPNISINNTECVNEFGQNKDKCEINGSP</sequence>
<dbReference type="AlphaFoldDB" id="A0A1A9WZ90"/>
<evidence type="ECO:0000256" key="3">
    <source>
        <dbReference type="ARBA" id="ARBA00022741"/>
    </source>
</evidence>
<dbReference type="GO" id="GO:0008481">
    <property type="term" value="F:sphingosine kinase activity"/>
    <property type="evidence" value="ECO:0007669"/>
    <property type="project" value="UniProtKB-EC"/>
</dbReference>
<dbReference type="InterPro" id="IPR016064">
    <property type="entry name" value="NAD/diacylglycerol_kinase_sf"/>
</dbReference>
<evidence type="ECO:0000259" key="8">
    <source>
        <dbReference type="PROSITE" id="PS50146"/>
    </source>
</evidence>
<evidence type="ECO:0000313" key="10">
    <source>
        <dbReference type="Proteomes" id="UP000091820"/>
    </source>
</evidence>
<feature type="domain" description="DAGKc" evidence="8">
    <location>
        <begin position="162"/>
        <end position="310"/>
    </location>
</feature>
<keyword evidence="6" id="KW-0472">Membrane</keyword>
<dbReference type="Proteomes" id="UP000091820">
    <property type="component" value="Unassembled WGS sequence"/>
</dbReference>
<dbReference type="Pfam" id="PF19279">
    <property type="entry name" value="YegS_C"/>
    <property type="match status" value="1"/>
</dbReference>
<evidence type="ECO:0000256" key="1">
    <source>
        <dbReference type="ARBA" id="ARBA00004308"/>
    </source>
</evidence>
<keyword evidence="10" id="KW-1185">Reference proteome</keyword>
<dbReference type="VEuPathDB" id="VectorBase:GBRI038191"/>
<dbReference type="PANTHER" id="PTHR12358">
    <property type="entry name" value="SPHINGOSINE KINASE"/>
    <property type="match status" value="1"/>
</dbReference>
<keyword evidence="4" id="KW-0418">Kinase</keyword>
<dbReference type="InterPro" id="IPR045540">
    <property type="entry name" value="YegS/DAGK_C"/>
</dbReference>
<dbReference type="InterPro" id="IPR001206">
    <property type="entry name" value="Diacylglycerol_kinase_cat_dom"/>
</dbReference>
<keyword evidence="5" id="KW-0067">ATP-binding</keyword>
<evidence type="ECO:0000256" key="6">
    <source>
        <dbReference type="ARBA" id="ARBA00023136"/>
    </source>
</evidence>
<keyword evidence="3" id="KW-0547">Nucleotide-binding</keyword>
<evidence type="ECO:0000256" key="5">
    <source>
        <dbReference type="ARBA" id="ARBA00022840"/>
    </source>
</evidence>
<dbReference type="GO" id="GO:0005737">
    <property type="term" value="C:cytoplasm"/>
    <property type="evidence" value="ECO:0007669"/>
    <property type="project" value="TreeGrafter"/>
</dbReference>
<evidence type="ECO:0000313" key="9">
    <source>
        <dbReference type="EnsemblMetazoa" id="GBRI038191-PA"/>
    </source>
</evidence>
<dbReference type="Gene3D" id="3.40.50.10330">
    <property type="entry name" value="Probable inorganic polyphosphate/atp-NAD kinase, domain 1"/>
    <property type="match status" value="1"/>
</dbReference>
<dbReference type="STRING" id="37001.A0A1A9WZ90"/>
<dbReference type="GO" id="GO:0042981">
    <property type="term" value="P:regulation of apoptotic process"/>
    <property type="evidence" value="ECO:0007669"/>
    <property type="project" value="UniProtKB-ARBA"/>
</dbReference>
<organism evidence="9 10">
    <name type="scientific">Glossina brevipalpis</name>
    <dbReference type="NCBI Taxonomy" id="37001"/>
    <lineage>
        <taxon>Eukaryota</taxon>
        <taxon>Metazoa</taxon>
        <taxon>Ecdysozoa</taxon>
        <taxon>Arthropoda</taxon>
        <taxon>Hexapoda</taxon>
        <taxon>Insecta</taxon>
        <taxon>Pterygota</taxon>
        <taxon>Neoptera</taxon>
        <taxon>Endopterygota</taxon>
        <taxon>Diptera</taxon>
        <taxon>Brachycera</taxon>
        <taxon>Muscomorpha</taxon>
        <taxon>Hippoboscoidea</taxon>
        <taxon>Glossinidae</taxon>
        <taxon>Glossina</taxon>
    </lineage>
</organism>
<dbReference type="GO" id="GO:0046512">
    <property type="term" value="P:sphingosine biosynthetic process"/>
    <property type="evidence" value="ECO:0007669"/>
    <property type="project" value="TreeGrafter"/>
</dbReference>
<dbReference type="FunFam" id="3.40.50.10330:FF:000005">
    <property type="entry name" value="Sphingosine kinase 2"/>
    <property type="match status" value="1"/>
</dbReference>
<dbReference type="Gene3D" id="2.60.200.40">
    <property type="match status" value="1"/>
</dbReference>
<dbReference type="GO" id="GO:0012505">
    <property type="term" value="C:endomembrane system"/>
    <property type="evidence" value="ECO:0007669"/>
    <property type="project" value="UniProtKB-SubCell"/>
</dbReference>
<reference evidence="10" key="1">
    <citation type="submission" date="2014-03" db="EMBL/GenBank/DDBJ databases">
        <authorList>
            <person name="Aksoy S."/>
            <person name="Warren W."/>
            <person name="Wilson R.K."/>
        </authorList>
    </citation>
    <scope>NUCLEOTIDE SEQUENCE [LARGE SCALE GENOMIC DNA]</scope>
    <source>
        <strain evidence="10">IAEA</strain>
    </source>
</reference>
<dbReference type="GO" id="GO:0005524">
    <property type="term" value="F:ATP binding"/>
    <property type="evidence" value="ECO:0007669"/>
    <property type="project" value="UniProtKB-KW"/>
</dbReference>
<dbReference type="PROSITE" id="PS50146">
    <property type="entry name" value="DAGK"/>
    <property type="match status" value="1"/>
</dbReference>
<reference evidence="9" key="2">
    <citation type="submission" date="2020-05" db="UniProtKB">
        <authorList>
            <consortium name="EnsemblMetazoa"/>
        </authorList>
    </citation>
    <scope>IDENTIFICATION</scope>
    <source>
        <strain evidence="9">IAEA</strain>
    </source>
</reference>
<dbReference type="PANTHER" id="PTHR12358:SF112">
    <property type="entry name" value="LD11247P-RELATED"/>
    <property type="match status" value="1"/>
</dbReference>
<dbReference type="InterPro" id="IPR050187">
    <property type="entry name" value="Lipid_Phosphate_FormReg"/>
</dbReference>
<dbReference type="EnsemblMetazoa" id="GBRI038191-RA">
    <property type="protein sequence ID" value="GBRI038191-PA"/>
    <property type="gene ID" value="GBRI038191"/>
</dbReference>
<dbReference type="SUPFAM" id="SSF111331">
    <property type="entry name" value="NAD kinase/diacylglycerol kinase-like"/>
    <property type="match status" value="1"/>
</dbReference>
<dbReference type="EC" id="2.7.1.91" evidence="7"/>
<dbReference type="InterPro" id="IPR017438">
    <property type="entry name" value="ATP-NAD_kinase_N"/>
</dbReference>
<accession>A0A1A9WZ90</accession>
<dbReference type="GO" id="GO:0016020">
    <property type="term" value="C:membrane"/>
    <property type="evidence" value="ECO:0007669"/>
    <property type="project" value="TreeGrafter"/>
</dbReference>
<comment type="subcellular location">
    <subcellularLocation>
        <location evidence="1">Endomembrane system</location>
    </subcellularLocation>
</comment>
<dbReference type="Pfam" id="PF00781">
    <property type="entry name" value="DAGK_cat"/>
    <property type="match status" value="1"/>
</dbReference>
<dbReference type="SMART" id="SM00046">
    <property type="entry name" value="DAGKc"/>
    <property type="match status" value="1"/>
</dbReference>
<name>A0A1A9WZ90_9MUSC</name>
<evidence type="ECO:0000256" key="7">
    <source>
        <dbReference type="ARBA" id="ARBA00044037"/>
    </source>
</evidence>
<proteinExistence type="predicted"/>
<evidence type="ECO:0000256" key="4">
    <source>
        <dbReference type="ARBA" id="ARBA00022777"/>
    </source>
</evidence>